<dbReference type="PANTHER" id="PTHR30251">
    <property type="entry name" value="PILUS ASSEMBLY CHAPERONE"/>
    <property type="match status" value="1"/>
</dbReference>
<dbReference type="Gene3D" id="2.60.40.10">
    <property type="entry name" value="Immunoglobulins"/>
    <property type="match status" value="2"/>
</dbReference>
<dbReference type="EMBL" id="SMAS01000004">
    <property type="protein sequence ID" value="TCT34969.1"/>
    <property type="molecule type" value="Genomic_DNA"/>
</dbReference>
<comment type="caution">
    <text evidence="8">The sequence shown here is derived from an EMBL/GenBank/DDBJ whole genome shotgun (WGS) entry which is preliminary data.</text>
</comment>
<dbReference type="Proteomes" id="UP000295055">
    <property type="component" value="Unassembled WGS sequence"/>
</dbReference>
<evidence type="ECO:0000256" key="4">
    <source>
        <dbReference type="ARBA" id="ARBA00022764"/>
    </source>
</evidence>
<gene>
    <name evidence="8" type="ORF">EC835_104128</name>
</gene>
<reference evidence="8 9" key="1">
    <citation type="submission" date="2019-03" db="EMBL/GenBank/DDBJ databases">
        <title>Genomic analyses of the natural microbiome of Caenorhabditis elegans.</title>
        <authorList>
            <person name="Samuel B."/>
        </authorList>
    </citation>
    <scope>NUCLEOTIDE SEQUENCE [LARGE SCALE GENOMIC DNA]</scope>
    <source>
        <strain evidence="8 9">JUb102</strain>
    </source>
</reference>
<dbReference type="GO" id="GO:0030288">
    <property type="term" value="C:outer membrane-bounded periplasmic space"/>
    <property type="evidence" value="ECO:0007669"/>
    <property type="project" value="InterPro"/>
</dbReference>
<evidence type="ECO:0000256" key="1">
    <source>
        <dbReference type="ARBA" id="ARBA00004418"/>
    </source>
</evidence>
<dbReference type="InterPro" id="IPR001829">
    <property type="entry name" value="Pili_assmbl_chaperone_bac"/>
</dbReference>
<dbReference type="PANTHER" id="PTHR30251:SF0">
    <property type="entry name" value="FIMBRIAL CHAPERONE PROTEIN ELFD-RELATED"/>
    <property type="match status" value="1"/>
</dbReference>
<dbReference type="Pfam" id="PF00345">
    <property type="entry name" value="PapD_N"/>
    <property type="match status" value="1"/>
</dbReference>
<protein>
    <submittedName>
        <fullName evidence="8">Fimbrial chaperone protein</fullName>
    </submittedName>
</protein>
<dbReference type="SUPFAM" id="SSF49354">
    <property type="entry name" value="PapD-like"/>
    <property type="match status" value="1"/>
</dbReference>
<dbReference type="AlphaFoldDB" id="A0A4V2V3Q6"/>
<dbReference type="RefSeq" id="WP_132496183.1">
    <property type="nucleotide sequence ID" value="NZ_SMAS01000004.1"/>
</dbReference>
<dbReference type="OrthoDB" id="6464870at2"/>
<dbReference type="InterPro" id="IPR050643">
    <property type="entry name" value="Periplasmic_pilus_chap"/>
</dbReference>
<dbReference type="InterPro" id="IPR013783">
    <property type="entry name" value="Ig-like_fold"/>
</dbReference>
<evidence type="ECO:0000256" key="5">
    <source>
        <dbReference type="ARBA" id="ARBA00023186"/>
    </source>
</evidence>
<keyword evidence="5" id="KW-0143">Chaperone</keyword>
<comment type="subcellular location">
    <subcellularLocation>
        <location evidence="1">Periplasm</location>
    </subcellularLocation>
</comment>
<dbReference type="GO" id="GO:0071555">
    <property type="term" value="P:cell wall organization"/>
    <property type="evidence" value="ECO:0007669"/>
    <property type="project" value="InterPro"/>
</dbReference>
<dbReference type="InterPro" id="IPR036316">
    <property type="entry name" value="Pili_assmbl_chap_C_dom_sf"/>
</dbReference>
<feature type="domain" description="Pili assembly chaperone C-terminal" evidence="7">
    <location>
        <begin position="174"/>
        <end position="234"/>
    </location>
</feature>
<comment type="similarity">
    <text evidence="2">Belongs to the periplasmic pilus chaperone family.</text>
</comment>
<dbReference type="Pfam" id="PF02753">
    <property type="entry name" value="PapD_C"/>
    <property type="match status" value="1"/>
</dbReference>
<organism evidence="8 9">
    <name type="scientific">Providencia alcalifaciens</name>
    <dbReference type="NCBI Taxonomy" id="126385"/>
    <lineage>
        <taxon>Bacteria</taxon>
        <taxon>Pseudomonadati</taxon>
        <taxon>Pseudomonadota</taxon>
        <taxon>Gammaproteobacteria</taxon>
        <taxon>Enterobacterales</taxon>
        <taxon>Morganellaceae</taxon>
        <taxon>Providencia</taxon>
    </lineage>
</organism>
<dbReference type="InterPro" id="IPR008962">
    <property type="entry name" value="PapD-like_sf"/>
</dbReference>
<dbReference type="PRINTS" id="PR00969">
    <property type="entry name" value="CHAPERONPILI"/>
</dbReference>
<dbReference type="InterPro" id="IPR016148">
    <property type="entry name" value="Pili_assmbl_chaperone_C"/>
</dbReference>
<evidence type="ECO:0000256" key="3">
    <source>
        <dbReference type="ARBA" id="ARBA00022729"/>
    </source>
</evidence>
<evidence type="ECO:0000313" key="8">
    <source>
        <dbReference type="EMBL" id="TCT34969.1"/>
    </source>
</evidence>
<evidence type="ECO:0000313" key="9">
    <source>
        <dbReference type="Proteomes" id="UP000295055"/>
    </source>
</evidence>
<proteinExistence type="inferred from homology"/>
<sequence>MFKKTGTLFFISHLLVLLISINVNSAQAGLRLEKSRIIWSDSDTQQSVTLTNDSDDIYLIQSGVFNTPTGTQESPLFSVIPPLYRLDANKQQTMKVLLQSSPESLPQDRESVFYFSAIAIPGVSPELTENAAAQLSIGTRLVIKLFYRPVKFTQSPDAAVANLQFHTSPKGLCVANHSPYFITLSEVKVGNQVFAQFAGTMVAPFSQQTLAISESISVQTPMRWQAINDYGGDTAPYSGSVKENKGLLCQ</sequence>
<dbReference type="InterPro" id="IPR016147">
    <property type="entry name" value="Pili_assmbl_chaperone_N"/>
</dbReference>
<name>A0A4V2V3Q6_9GAMM</name>
<accession>A0A4V2V3Q6</accession>
<evidence type="ECO:0000259" key="6">
    <source>
        <dbReference type="Pfam" id="PF00345"/>
    </source>
</evidence>
<evidence type="ECO:0000256" key="2">
    <source>
        <dbReference type="ARBA" id="ARBA00007399"/>
    </source>
</evidence>
<dbReference type="SUPFAM" id="SSF49584">
    <property type="entry name" value="Periplasmic chaperone C-domain"/>
    <property type="match status" value="1"/>
</dbReference>
<feature type="domain" description="Pili assembly chaperone N-terminal" evidence="6">
    <location>
        <begin position="29"/>
        <end position="151"/>
    </location>
</feature>
<evidence type="ECO:0000259" key="7">
    <source>
        <dbReference type="Pfam" id="PF02753"/>
    </source>
</evidence>
<keyword evidence="3" id="KW-0732">Signal</keyword>
<keyword evidence="4" id="KW-0574">Periplasm</keyword>